<dbReference type="InterPro" id="IPR006315">
    <property type="entry name" value="OM_autotransptr_brl_dom"/>
</dbReference>
<keyword evidence="2" id="KW-1185">Reference proteome</keyword>
<dbReference type="EMBL" id="JACHIM010000025">
    <property type="protein sequence ID" value="MBB5074532.1"/>
    <property type="molecule type" value="Genomic_DNA"/>
</dbReference>
<evidence type="ECO:0000313" key="1">
    <source>
        <dbReference type="EMBL" id="MBB5074532.1"/>
    </source>
</evidence>
<protein>
    <submittedName>
        <fullName evidence="1">Outer membrane autotransporter protein</fullName>
    </submittedName>
</protein>
<gene>
    <name evidence="1" type="ORF">HNQ69_001684</name>
</gene>
<dbReference type="Proteomes" id="UP000561417">
    <property type="component" value="Unassembled WGS sequence"/>
</dbReference>
<dbReference type="InterPro" id="IPR036709">
    <property type="entry name" value="Autotransporte_beta_dom_sf"/>
</dbReference>
<comment type="caution">
    <text evidence="1">The sequence shown here is derived from an EMBL/GenBank/DDBJ whole genome shotgun (WGS) entry which is preliminary data.</text>
</comment>
<feature type="non-terminal residue" evidence="1">
    <location>
        <position position="1"/>
    </location>
</feature>
<reference evidence="1 2" key="1">
    <citation type="submission" date="2020-08" db="EMBL/GenBank/DDBJ databases">
        <title>Genomic Encyclopedia of Type Strains, Phase IV (KMG-IV): sequencing the most valuable type-strain genomes for metagenomic binning, comparative biology and taxonomic classification.</title>
        <authorList>
            <person name="Goeker M."/>
        </authorList>
    </citation>
    <scope>NUCLEOTIDE SEQUENCE [LARGE SCALE GENOMIC DNA]</scope>
    <source>
        <strain evidence="1 2">DSM 28538</strain>
    </source>
</reference>
<dbReference type="NCBIfam" id="TIGR01414">
    <property type="entry name" value="autotrans_barl"/>
    <property type="match status" value="1"/>
</dbReference>
<organism evidence="1 2">
    <name type="scientific">Bartonella callosciuri</name>
    <dbReference type="NCBI Taxonomy" id="686223"/>
    <lineage>
        <taxon>Bacteria</taxon>
        <taxon>Pseudomonadati</taxon>
        <taxon>Pseudomonadota</taxon>
        <taxon>Alphaproteobacteria</taxon>
        <taxon>Hyphomicrobiales</taxon>
        <taxon>Bartonellaceae</taxon>
        <taxon>Bartonella</taxon>
    </lineage>
</organism>
<dbReference type="Gene3D" id="2.40.128.130">
    <property type="entry name" value="Autotransporter beta-domain"/>
    <property type="match status" value="1"/>
</dbReference>
<dbReference type="GO" id="GO:0019867">
    <property type="term" value="C:outer membrane"/>
    <property type="evidence" value="ECO:0007669"/>
    <property type="project" value="InterPro"/>
</dbReference>
<proteinExistence type="predicted"/>
<accession>A0A840NYT6</accession>
<sequence>GKIGFGLSSLVSDKLKLYARAHYIKGRKSKQLLQGILGVRYSF</sequence>
<name>A0A840NYT6_9HYPH</name>
<dbReference type="AlphaFoldDB" id="A0A840NYT6"/>
<evidence type="ECO:0000313" key="2">
    <source>
        <dbReference type="Proteomes" id="UP000561417"/>
    </source>
</evidence>
<dbReference type="RefSeq" id="WP_183229401.1">
    <property type="nucleotide sequence ID" value="NZ_JACHIM010000025.1"/>
</dbReference>